<dbReference type="InterPro" id="IPR012338">
    <property type="entry name" value="Beta-lactam/transpept-like"/>
</dbReference>
<feature type="compositionally biased region" description="Basic and acidic residues" evidence="2">
    <location>
        <begin position="414"/>
        <end position="435"/>
    </location>
</feature>
<keyword evidence="5" id="KW-1185">Reference proteome</keyword>
<evidence type="ECO:0000313" key="5">
    <source>
        <dbReference type="Proteomes" id="UP000077002"/>
    </source>
</evidence>
<dbReference type="InterPro" id="IPR001466">
    <property type="entry name" value="Beta-lactam-related"/>
</dbReference>
<dbReference type="PANTHER" id="PTHR46825:SF9">
    <property type="entry name" value="BETA-LACTAMASE-RELATED DOMAIN-CONTAINING PROTEIN"/>
    <property type="match status" value="1"/>
</dbReference>
<comment type="similarity">
    <text evidence="1">Belongs to the peptidase S12 family.</text>
</comment>
<proteinExistence type="inferred from homology"/>
<sequence>MTIRRVDRESQNYLDDDFTEWLNPLLAKQHVPGVSVAVVREDGRIESAGFGLARLPDTPARADTIYPMASTTKAFTAALLGLLIQNDRDADKSVLGEKGWKTPVSRILKDDFKTKSDYVTRTATLEDIASHRSGIPGHNIPWGPILGRSLRNTTRCLRHLESRDDSFRAVWQYNNLMYGVLGNVVEEVSGREFLDVLQDRILKPLSMKQTWYGIEQLAKAEADGQVDKACIARGYYWKKGGSDDEIHGEDTGYYVPEPYTSIIGCEPAGALVSTVDDFAKWVSSLLESAQPREDDDRTDSLISNALWKELTTPRIQIVPQPYPSEVTPPKPNDHSTPTGYALGWAVDPYMYPGTLILSHGGGLPGFALGVVLVPNHNFGLVVATNGGMANSVGEAIAKELIGRRLGVSKQQRRNHIEKQKKQEDRSGISDEKSERSNNMCTPMSDHGTPSLLIEGTYLNPAYHTVSLVRAAASTCLGVKDPHLEGVKIIRNGEKVPDSVGRPLLITPLGKRGLQFRLLLHQSTKQPYTNKIVYALETLVSHGDLSYDPAPGLPKGYGRQGDAKYPGKAEPVFESSGVKDRGAVVEIVKGDNEKELLVAALGLKTKVDEGTDNARKSGENEGLLYEGWQDDLIWFYKTEEHQGA</sequence>
<name>A0A177FLQ3_9EURO</name>
<gene>
    <name evidence="4" type="ORF">AYO21_01116</name>
</gene>
<protein>
    <recommendedName>
        <fullName evidence="3">Beta-lactamase-related domain-containing protein</fullName>
    </recommendedName>
</protein>
<dbReference type="PANTHER" id="PTHR46825">
    <property type="entry name" value="D-ALANYL-D-ALANINE-CARBOXYPEPTIDASE/ENDOPEPTIDASE AMPH"/>
    <property type="match status" value="1"/>
</dbReference>
<accession>A0A177FLQ3</accession>
<dbReference type="Gene3D" id="3.40.710.10">
    <property type="entry name" value="DD-peptidase/beta-lactamase superfamily"/>
    <property type="match status" value="1"/>
</dbReference>
<reference evidence="4 5" key="1">
    <citation type="submission" date="2016-03" db="EMBL/GenBank/DDBJ databases">
        <title>Draft genome sequence of the Fonsecaea monophora CBS 269.37.</title>
        <authorList>
            <person name="Bombassaro A."/>
            <person name="Vinicius W.A."/>
            <person name="De Hoog S."/>
            <person name="Sun J."/>
            <person name="Souza E.M."/>
            <person name="Raittz R.T."/>
            <person name="Costa F."/>
            <person name="Leao A.C."/>
            <person name="Tadra-Sfeir M.Z."/>
            <person name="Baura V."/>
            <person name="Balsanelli E."/>
            <person name="Pedrosa F.O."/>
            <person name="Moreno L.F."/>
            <person name="Steffens M.B."/>
            <person name="Xi L."/>
            <person name="Bocca A.L."/>
            <person name="Felipe M.S."/>
            <person name="Teixeira M."/>
            <person name="Telles Filho F.Q."/>
            <person name="Azevedo C.M."/>
            <person name="Gomes R."/>
            <person name="Vicente V.A."/>
        </authorList>
    </citation>
    <scope>NUCLEOTIDE SEQUENCE [LARGE SCALE GENOMIC DNA]</scope>
    <source>
        <strain evidence="4 5">CBS 269.37</strain>
    </source>
</reference>
<dbReference type="OrthoDB" id="5946976at2759"/>
<dbReference type="RefSeq" id="XP_022516578.1">
    <property type="nucleotide sequence ID" value="XM_022651100.1"/>
</dbReference>
<feature type="region of interest" description="Disordered" evidence="2">
    <location>
        <begin position="407"/>
        <end position="445"/>
    </location>
</feature>
<dbReference type="Pfam" id="PF00144">
    <property type="entry name" value="Beta-lactamase"/>
    <property type="match status" value="1"/>
</dbReference>
<evidence type="ECO:0000313" key="4">
    <source>
        <dbReference type="EMBL" id="OAG44626.1"/>
    </source>
</evidence>
<evidence type="ECO:0000259" key="3">
    <source>
        <dbReference type="Pfam" id="PF00144"/>
    </source>
</evidence>
<comment type="caution">
    <text evidence="4">The sequence shown here is derived from an EMBL/GenBank/DDBJ whole genome shotgun (WGS) entry which is preliminary data.</text>
</comment>
<evidence type="ECO:0000256" key="2">
    <source>
        <dbReference type="SAM" id="MobiDB-lite"/>
    </source>
</evidence>
<organism evidence="4 5">
    <name type="scientific">Fonsecaea monophora</name>
    <dbReference type="NCBI Taxonomy" id="254056"/>
    <lineage>
        <taxon>Eukaryota</taxon>
        <taxon>Fungi</taxon>
        <taxon>Dikarya</taxon>
        <taxon>Ascomycota</taxon>
        <taxon>Pezizomycotina</taxon>
        <taxon>Eurotiomycetes</taxon>
        <taxon>Chaetothyriomycetidae</taxon>
        <taxon>Chaetothyriales</taxon>
        <taxon>Herpotrichiellaceae</taxon>
        <taxon>Fonsecaea</taxon>
    </lineage>
</organism>
<dbReference type="Proteomes" id="UP000077002">
    <property type="component" value="Unassembled WGS sequence"/>
</dbReference>
<dbReference type="SUPFAM" id="SSF56601">
    <property type="entry name" value="beta-lactamase/transpeptidase-like"/>
    <property type="match status" value="1"/>
</dbReference>
<feature type="domain" description="Beta-lactamase-related" evidence="3">
    <location>
        <begin position="20"/>
        <end position="387"/>
    </location>
</feature>
<dbReference type="GeneID" id="34596296"/>
<evidence type="ECO:0000256" key="1">
    <source>
        <dbReference type="ARBA" id="ARBA00038215"/>
    </source>
</evidence>
<dbReference type="EMBL" id="LVKK01000004">
    <property type="protein sequence ID" value="OAG44626.1"/>
    <property type="molecule type" value="Genomic_DNA"/>
</dbReference>
<dbReference type="InterPro" id="IPR050491">
    <property type="entry name" value="AmpC-like"/>
</dbReference>
<dbReference type="AlphaFoldDB" id="A0A177FLQ3"/>